<dbReference type="PANTHER" id="PTHR43357:SF3">
    <property type="entry name" value="FE(3+)-TRANSPORT SYSTEM PERMEASE PROTEIN FBPB 2"/>
    <property type="match status" value="1"/>
</dbReference>
<dbReference type="PROSITE" id="PS50928">
    <property type="entry name" value="ABC_TM1"/>
    <property type="match status" value="2"/>
</dbReference>
<dbReference type="GO" id="GO:0055085">
    <property type="term" value="P:transmembrane transport"/>
    <property type="evidence" value="ECO:0007669"/>
    <property type="project" value="InterPro"/>
</dbReference>
<reference evidence="10 11" key="1">
    <citation type="submission" date="2020-06" db="EMBL/GenBank/DDBJ databases">
        <title>Acidovorax antarctica sp. nov., isolated from Corinth ice sheet soil, Antarctic Fields Peninsula.</title>
        <authorList>
            <person name="Xu Q."/>
            <person name="Peng F."/>
        </authorList>
    </citation>
    <scope>NUCLEOTIDE SEQUENCE [LARGE SCALE GENOMIC DNA]</scope>
    <source>
        <strain evidence="10 11">16-35-5</strain>
    </source>
</reference>
<feature type="transmembrane region" description="Helical" evidence="8">
    <location>
        <begin position="50"/>
        <end position="72"/>
    </location>
</feature>
<dbReference type="CDD" id="cd06261">
    <property type="entry name" value="TM_PBP2"/>
    <property type="match status" value="2"/>
</dbReference>
<feature type="domain" description="ABC transmembrane type-1" evidence="9">
    <location>
        <begin position="92"/>
        <end position="293"/>
    </location>
</feature>
<keyword evidence="5 8" id="KW-0812">Transmembrane</keyword>
<feature type="transmembrane region" description="Helical" evidence="8">
    <location>
        <begin position="501"/>
        <end position="518"/>
    </location>
</feature>
<dbReference type="AlphaFoldDB" id="A0A6N1X2I1"/>
<feature type="transmembrane region" description="Helical" evidence="8">
    <location>
        <begin position="323"/>
        <end position="348"/>
    </location>
</feature>
<feature type="transmembrane region" description="Helical" evidence="8">
    <location>
        <begin position="445"/>
        <end position="467"/>
    </location>
</feature>
<dbReference type="FunFam" id="1.10.3720.10:FF:000088">
    <property type="entry name" value="Iron(III) ABC transporter, permease protein"/>
    <property type="match status" value="1"/>
</dbReference>
<evidence type="ECO:0000313" key="11">
    <source>
        <dbReference type="Proteomes" id="UP000509579"/>
    </source>
</evidence>
<evidence type="ECO:0000259" key="9">
    <source>
        <dbReference type="PROSITE" id="PS50928"/>
    </source>
</evidence>
<keyword evidence="4" id="KW-0997">Cell inner membrane</keyword>
<feature type="domain" description="ABC transmembrane type-1" evidence="9">
    <location>
        <begin position="364"/>
        <end position="569"/>
    </location>
</feature>
<evidence type="ECO:0000313" key="10">
    <source>
        <dbReference type="EMBL" id="QKV53654.1"/>
    </source>
</evidence>
<feature type="transmembrane region" description="Helical" evidence="8">
    <location>
        <begin position="368"/>
        <end position="388"/>
    </location>
</feature>
<organism evidence="10 11">
    <name type="scientific">Comamonas antarctica</name>
    <dbReference type="NCBI Taxonomy" id="2743470"/>
    <lineage>
        <taxon>Bacteria</taxon>
        <taxon>Pseudomonadati</taxon>
        <taxon>Pseudomonadota</taxon>
        <taxon>Betaproteobacteria</taxon>
        <taxon>Burkholderiales</taxon>
        <taxon>Comamonadaceae</taxon>
        <taxon>Comamonas</taxon>
    </lineage>
</organism>
<keyword evidence="2 8" id="KW-0813">Transport</keyword>
<comment type="subcellular location">
    <subcellularLocation>
        <location evidence="1">Cell inner membrane</location>
        <topology evidence="1">Multi-pass membrane protein</topology>
    </subcellularLocation>
    <subcellularLocation>
        <location evidence="8">Cell membrane</location>
        <topology evidence="8">Multi-pass membrane protein</topology>
    </subcellularLocation>
</comment>
<dbReference type="InterPro" id="IPR000515">
    <property type="entry name" value="MetI-like"/>
</dbReference>
<dbReference type="Proteomes" id="UP000509579">
    <property type="component" value="Chromosome"/>
</dbReference>
<keyword evidence="7 8" id="KW-0472">Membrane</keyword>
<sequence length="581" mass="63278">MPPTSDRTRPKPSACWTAWATADRGRCFLSALTPAAPALRRRGLLPSGRGFVLALPIALLTLVPLAAVLGLALAPQAEIWGHLWQYVLPRVLANTAVLMLLVGVAVLAVGVPLAWLTAMCEFPGRRFFAWALVLPLAIPAYVLAFVQMGLFEYAGPVQAALRDAFGSSRWFPDIRGSLWGLVLVLALAFYPYVYLLARSAFLTQGRRCIEAAQALGLSPLAAFFQVALPLARPWIGAGLALVLMEVLADFGAIAVFNYDTFTTALYKSWFDLHNMAAAAQLASLLVLAVLLLVAAEQRSRRAQRFHASAARQQRIALQGPARWLAGGFCLLVFAAAFAVPMLQIVLWALSVWRTDLNADYWGYAWNTLFLGLVTAAVCTLLALLLAWVRRRHTDALTRWTVRLAVLGYALPGVVLAVGVFVPIAWLDARLMAWLAPFGIETLGILKGSLAAMLLALAARFLAVAFHATDCAMQRITRSQEDACASLGLGPWQTLRRLHLPLLRTGLLSAFLLVMVDVMKEMPITLMTRQFGWDTLAVRVFQLTSESLWDQAALPALAIVLVGVIPVVLLMRQTERSAPGAP</sequence>
<dbReference type="PANTHER" id="PTHR43357">
    <property type="entry name" value="INNER MEMBRANE ABC TRANSPORTER PERMEASE PROTEIN YDCV"/>
    <property type="match status" value="1"/>
</dbReference>
<accession>A0A6N1X2I1</accession>
<evidence type="ECO:0000256" key="3">
    <source>
        <dbReference type="ARBA" id="ARBA00022475"/>
    </source>
</evidence>
<protein>
    <submittedName>
        <fullName evidence="10">Iron ABC transporter permease</fullName>
    </submittedName>
</protein>
<dbReference type="Pfam" id="PF00528">
    <property type="entry name" value="BPD_transp_1"/>
    <property type="match status" value="2"/>
</dbReference>
<evidence type="ECO:0000256" key="7">
    <source>
        <dbReference type="ARBA" id="ARBA00023136"/>
    </source>
</evidence>
<gene>
    <name evidence="10" type="ORF">HUK68_12540</name>
</gene>
<feature type="transmembrane region" description="Helical" evidence="8">
    <location>
        <begin position="551"/>
        <end position="570"/>
    </location>
</feature>
<evidence type="ECO:0000256" key="5">
    <source>
        <dbReference type="ARBA" id="ARBA00022692"/>
    </source>
</evidence>
<proteinExistence type="inferred from homology"/>
<evidence type="ECO:0000256" key="4">
    <source>
        <dbReference type="ARBA" id="ARBA00022519"/>
    </source>
</evidence>
<dbReference type="SUPFAM" id="SSF161098">
    <property type="entry name" value="MetI-like"/>
    <property type="match status" value="2"/>
</dbReference>
<name>A0A6N1X2I1_9BURK</name>
<dbReference type="GO" id="GO:0005886">
    <property type="term" value="C:plasma membrane"/>
    <property type="evidence" value="ECO:0007669"/>
    <property type="project" value="UniProtKB-SubCell"/>
</dbReference>
<dbReference type="EMBL" id="CP054840">
    <property type="protein sequence ID" value="QKV53654.1"/>
    <property type="molecule type" value="Genomic_DNA"/>
</dbReference>
<keyword evidence="6 8" id="KW-1133">Transmembrane helix</keyword>
<feature type="transmembrane region" description="Helical" evidence="8">
    <location>
        <begin position="234"/>
        <end position="256"/>
    </location>
</feature>
<evidence type="ECO:0000256" key="6">
    <source>
        <dbReference type="ARBA" id="ARBA00022989"/>
    </source>
</evidence>
<feature type="transmembrane region" description="Helical" evidence="8">
    <location>
        <begin position="276"/>
        <end position="295"/>
    </location>
</feature>
<evidence type="ECO:0000256" key="2">
    <source>
        <dbReference type="ARBA" id="ARBA00022448"/>
    </source>
</evidence>
<evidence type="ECO:0000256" key="8">
    <source>
        <dbReference type="RuleBase" id="RU363032"/>
    </source>
</evidence>
<feature type="transmembrane region" description="Helical" evidence="8">
    <location>
        <begin position="178"/>
        <end position="197"/>
    </location>
</feature>
<dbReference type="KEGG" id="aant:HUK68_12540"/>
<feature type="transmembrane region" description="Helical" evidence="8">
    <location>
        <begin position="400"/>
        <end position="425"/>
    </location>
</feature>
<feature type="transmembrane region" description="Helical" evidence="8">
    <location>
        <begin position="127"/>
        <end position="146"/>
    </location>
</feature>
<dbReference type="InterPro" id="IPR035906">
    <property type="entry name" value="MetI-like_sf"/>
</dbReference>
<keyword evidence="3" id="KW-1003">Cell membrane</keyword>
<dbReference type="Gene3D" id="1.10.3720.10">
    <property type="entry name" value="MetI-like"/>
    <property type="match status" value="2"/>
</dbReference>
<comment type="similarity">
    <text evidence="8">Belongs to the binding-protein-dependent transport system permease family.</text>
</comment>
<keyword evidence="11" id="KW-1185">Reference proteome</keyword>
<evidence type="ECO:0000256" key="1">
    <source>
        <dbReference type="ARBA" id="ARBA00004429"/>
    </source>
</evidence>
<feature type="transmembrane region" description="Helical" evidence="8">
    <location>
        <begin position="92"/>
        <end position="115"/>
    </location>
</feature>